<accession>A0A6A6WCX9</accession>
<dbReference type="InterPro" id="IPR029063">
    <property type="entry name" value="SAM-dependent_MTases_sf"/>
</dbReference>
<reference evidence="11" key="1">
    <citation type="journal article" date="2020" name="Stud. Mycol.">
        <title>101 Dothideomycetes genomes: a test case for predicting lifestyles and emergence of pathogens.</title>
        <authorList>
            <person name="Haridas S."/>
            <person name="Albert R."/>
            <person name="Binder M."/>
            <person name="Bloem J."/>
            <person name="Labutti K."/>
            <person name="Salamov A."/>
            <person name="Andreopoulos B."/>
            <person name="Baker S."/>
            <person name="Barry K."/>
            <person name="Bills G."/>
            <person name="Bluhm B."/>
            <person name="Cannon C."/>
            <person name="Castanera R."/>
            <person name="Culley D."/>
            <person name="Daum C."/>
            <person name="Ezra D."/>
            <person name="Gonzalez J."/>
            <person name="Henrissat B."/>
            <person name="Kuo A."/>
            <person name="Liang C."/>
            <person name="Lipzen A."/>
            <person name="Lutzoni F."/>
            <person name="Magnuson J."/>
            <person name="Mondo S."/>
            <person name="Nolan M."/>
            <person name="Ohm R."/>
            <person name="Pangilinan J."/>
            <person name="Park H.-J."/>
            <person name="Ramirez L."/>
            <person name="Alfaro M."/>
            <person name="Sun H."/>
            <person name="Tritt A."/>
            <person name="Yoshinaga Y."/>
            <person name="Zwiers L.-H."/>
            <person name="Turgeon B."/>
            <person name="Goodwin S."/>
            <person name="Spatafora J."/>
            <person name="Crous P."/>
            <person name="Grigoriev I."/>
        </authorList>
    </citation>
    <scope>NUCLEOTIDE SEQUENCE</scope>
    <source>
        <strain evidence="11">CBS 121739</strain>
    </source>
</reference>
<dbReference type="GO" id="GO:0005737">
    <property type="term" value="C:cytoplasm"/>
    <property type="evidence" value="ECO:0007669"/>
    <property type="project" value="UniProtKB-SubCell"/>
</dbReference>
<dbReference type="GeneID" id="54486450"/>
<evidence type="ECO:0000256" key="6">
    <source>
        <dbReference type="ARBA" id="ARBA00022691"/>
    </source>
</evidence>
<dbReference type="PANTHER" id="PTHR32379">
    <property type="entry name" value="GUANIDINOACETATE N-METHYLTRANSFERASE"/>
    <property type="match status" value="1"/>
</dbReference>
<dbReference type="OrthoDB" id="19014at2759"/>
<dbReference type="Gene3D" id="3.40.50.150">
    <property type="entry name" value="Vaccinia Virus protein VP39"/>
    <property type="match status" value="1"/>
</dbReference>
<evidence type="ECO:0000256" key="7">
    <source>
        <dbReference type="ARBA" id="ARBA00023242"/>
    </source>
</evidence>
<feature type="region of interest" description="Disordered" evidence="9">
    <location>
        <begin position="162"/>
        <end position="210"/>
    </location>
</feature>
<keyword evidence="3 8" id="KW-0963">Cytoplasm</keyword>
<comment type="function">
    <text evidence="1 8">S-adenosyl-L-methionine-dependent protein-arginine N-methyltransferase that methylates the delta-nitrogen atom of arginine residues to form N5-methylarginine (type IV) in target proteins. Monomethylates ribosomal protein L12.</text>
</comment>
<dbReference type="Gene3D" id="1.25.40.20">
    <property type="entry name" value="Ankyrin repeat-containing domain"/>
    <property type="match status" value="1"/>
</dbReference>
<comment type="similarity">
    <text evidence="8">Belongs to the class I-like SAM-binding methyltransferase superfamily. RMT2 methyltransferase family.</text>
</comment>
<dbReference type="FunFam" id="3.40.50.150:FF:000135">
    <property type="entry name" value="Arginine N-methyltransferase 2"/>
    <property type="match status" value="1"/>
</dbReference>
<dbReference type="SUPFAM" id="SSF48403">
    <property type="entry name" value="Ankyrin repeat"/>
    <property type="match status" value="1"/>
</dbReference>
<organism evidence="11 12">
    <name type="scientific">Pseudovirgaria hyperparasitica</name>
    <dbReference type="NCBI Taxonomy" id="470096"/>
    <lineage>
        <taxon>Eukaryota</taxon>
        <taxon>Fungi</taxon>
        <taxon>Dikarya</taxon>
        <taxon>Ascomycota</taxon>
        <taxon>Pezizomycotina</taxon>
        <taxon>Dothideomycetes</taxon>
        <taxon>Dothideomycetes incertae sedis</taxon>
        <taxon>Acrospermales</taxon>
        <taxon>Acrospermaceae</taxon>
        <taxon>Pseudovirgaria</taxon>
    </lineage>
</organism>
<dbReference type="GO" id="GO:0005634">
    <property type="term" value="C:nucleus"/>
    <property type="evidence" value="ECO:0007669"/>
    <property type="project" value="UniProtKB-SubCell"/>
</dbReference>
<dbReference type="PIRSF" id="PIRSF038148">
    <property type="entry name" value="Arginine_N-mtfrase-2"/>
    <property type="match status" value="1"/>
</dbReference>
<name>A0A6A6WCX9_9PEZI</name>
<comment type="subunit">
    <text evidence="2 8">Monomer.</text>
</comment>
<keyword evidence="5 8" id="KW-0808">Transferase</keyword>
<keyword evidence="7 8" id="KW-0539">Nucleus</keyword>
<dbReference type="RefSeq" id="XP_033602490.1">
    <property type="nucleotide sequence ID" value="XM_033745396.1"/>
</dbReference>
<evidence type="ECO:0000259" key="10">
    <source>
        <dbReference type="PROSITE" id="PS51559"/>
    </source>
</evidence>
<dbReference type="InterPro" id="IPR036770">
    <property type="entry name" value="Ankyrin_rpt-contain_sf"/>
</dbReference>
<proteinExistence type="inferred from homology"/>
<dbReference type="AlphaFoldDB" id="A0A6A6WCX9"/>
<gene>
    <name evidence="11" type="ORF">EJ05DRAFT_484910</name>
</gene>
<dbReference type="GO" id="GO:0032259">
    <property type="term" value="P:methylation"/>
    <property type="evidence" value="ECO:0007669"/>
    <property type="project" value="UniProtKB-KW"/>
</dbReference>
<dbReference type="InterPro" id="IPR026480">
    <property type="entry name" value="RMT2_dom"/>
</dbReference>
<evidence type="ECO:0000256" key="2">
    <source>
        <dbReference type="ARBA" id="ARBA00011245"/>
    </source>
</evidence>
<keyword evidence="6" id="KW-0949">S-adenosyl-L-methionine</keyword>
<evidence type="ECO:0000256" key="9">
    <source>
        <dbReference type="SAM" id="MobiDB-lite"/>
    </source>
</evidence>
<feature type="domain" description="RMT2" evidence="10">
    <location>
        <begin position="214"/>
        <end position="435"/>
    </location>
</feature>
<dbReference type="InterPro" id="IPR017408">
    <property type="entry name" value="Arginine_N-MeTrfase_2"/>
</dbReference>
<keyword evidence="12" id="KW-1185">Reference proteome</keyword>
<keyword evidence="4 8" id="KW-0489">Methyltransferase</keyword>
<evidence type="ECO:0000256" key="4">
    <source>
        <dbReference type="ARBA" id="ARBA00022603"/>
    </source>
</evidence>
<evidence type="ECO:0000313" key="12">
    <source>
        <dbReference type="Proteomes" id="UP000799437"/>
    </source>
</evidence>
<comment type="subcellular location">
    <subcellularLocation>
        <location evidence="8">Cytoplasm</location>
    </subcellularLocation>
    <subcellularLocation>
        <location evidence="8">Nucleus</location>
    </subcellularLocation>
</comment>
<protein>
    <recommendedName>
        <fullName evidence="8">Arginine N-methyltransferase 2</fullName>
        <ecNumber evidence="8">2.1.1.-</ecNumber>
    </recommendedName>
</protein>
<dbReference type="PROSITE" id="PS51559">
    <property type="entry name" value="SAM_RMT2"/>
    <property type="match status" value="1"/>
</dbReference>
<evidence type="ECO:0000313" key="11">
    <source>
        <dbReference type="EMBL" id="KAF2760039.1"/>
    </source>
</evidence>
<evidence type="ECO:0000256" key="5">
    <source>
        <dbReference type="ARBA" id="ARBA00022679"/>
    </source>
</evidence>
<dbReference type="InterPro" id="IPR051038">
    <property type="entry name" value="RMT2/GAMT_Mtase"/>
</dbReference>
<feature type="compositionally biased region" description="Acidic residues" evidence="9">
    <location>
        <begin position="162"/>
        <end position="188"/>
    </location>
</feature>
<dbReference type="PANTHER" id="PTHR32379:SF1">
    <property type="entry name" value="GUANIDINOACETATE N-METHYLTRANSFERASE"/>
    <property type="match status" value="1"/>
</dbReference>
<dbReference type="SUPFAM" id="SSF53335">
    <property type="entry name" value="S-adenosyl-L-methionine-dependent methyltransferases"/>
    <property type="match status" value="1"/>
</dbReference>
<dbReference type="EC" id="2.1.1.-" evidence="8"/>
<evidence type="ECO:0000256" key="8">
    <source>
        <dbReference type="PIRNR" id="PIRNR038148"/>
    </source>
</evidence>
<dbReference type="Proteomes" id="UP000799437">
    <property type="component" value="Unassembled WGS sequence"/>
</dbReference>
<sequence>MDDPAFATDTDLTTQSLLLAAAHHDISALRDLLRHSSANVQDSDTGFTPLHAAIAALDISHDEHEDGGHVNGDTATGEEGEEGAEERRKKQEREDEIAAAVRTVRLLLQHGAIWNELDVNDETPGCVAERLGVREVYDLMVDAGVRAELLLGRLDGYEALADAEDEEEEESGEEEGGKDEHEEEEAQDAIEVQDNSTTDLAGAGSTGEQIESDVSAHNSTYLSHPVTISDSQILDRSANGVMMSWEGPIMERSAKLLLPSVEARVLNVGHGMGMIDKAFQEQSPIAHHIVEAHPDVLAQMRRDGWYERENVVIHEGKWQDVVPKLAQQGLLFNAIYFDTFAEEYKALRDFFTEHVIGLLEEGGRFGFFNGMGADRQICYDVYKNVVEMDLLEAGFDVDWENIDIPDLVASGEWEGVKRPYWKLKTYRLPTCTFMA</sequence>
<evidence type="ECO:0000256" key="1">
    <source>
        <dbReference type="ARBA" id="ARBA00002207"/>
    </source>
</evidence>
<dbReference type="GO" id="GO:0019702">
    <property type="term" value="F:protein arginine N5-methyltransferase activity"/>
    <property type="evidence" value="ECO:0007669"/>
    <property type="project" value="TreeGrafter"/>
</dbReference>
<feature type="region of interest" description="Disordered" evidence="9">
    <location>
        <begin position="62"/>
        <end position="94"/>
    </location>
</feature>
<dbReference type="EMBL" id="ML996569">
    <property type="protein sequence ID" value="KAF2760039.1"/>
    <property type="molecule type" value="Genomic_DNA"/>
</dbReference>
<evidence type="ECO:0000256" key="3">
    <source>
        <dbReference type="ARBA" id="ARBA00022490"/>
    </source>
</evidence>